<dbReference type="OrthoDB" id="18648at2759"/>
<dbReference type="GO" id="GO:0034198">
    <property type="term" value="P:cellular response to amino acid starvation"/>
    <property type="evidence" value="ECO:0007669"/>
    <property type="project" value="TreeGrafter"/>
</dbReference>
<evidence type="ECO:0000313" key="3">
    <source>
        <dbReference type="EMBL" id="RKP12218.1"/>
    </source>
</evidence>
<evidence type="ECO:0000256" key="1">
    <source>
        <dbReference type="RuleBase" id="RU368069"/>
    </source>
</evidence>
<gene>
    <name evidence="3" type="ORF">BJ684DRAFT_21226</name>
</gene>
<feature type="compositionally biased region" description="Polar residues" evidence="2">
    <location>
        <begin position="85"/>
        <end position="106"/>
    </location>
</feature>
<keyword evidence="4" id="KW-1185">Reference proteome</keyword>
<dbReference type="InterPro" id="IPR005365">
    <property type="entry name" value="Npr3"/>
</dbReference>
<dbReference type="Proteomes" id="UP000267251">
    <property type="component" value="Unassembled WGS sequence"/>
</dbReference>
<comment type="function">
    <text evidence="1">Mediates inactivation of the TORC1 complex in response to amino acid starvation. Required for meiotic nuclear division.</text>
</comment>
<dbReference type="GO" id="GO:1904262">
    <property type="term" value="P:negative regulation of TORC1 signaling"/>
    <property type="evidence" value="ECO:0007669"/>
    <property type="project" value="TreeGrafter"/>
</dbReference>
<feature type="compositionally biased region" description="Polar residues" evidence="2">
    <location>
        <begin position="51"/>
        <end position="65"/>
    </location>
</feature>
<protein>
    <recommendedName>
        <fullName evidence="1">Nitrogen permease regulator 3</fullName>
    </recommendedName>
    <alternativeName>
        <fullName evidence="1">Required for meiotic nuclear division protein 11</fullName>
    </alternativeName>
</protein>
<dbReference type="GO" id="GO:0051321">
    <property type="term" value="P:meiotic cell cycle"/>
    <property type="evidence" value="ECO:0007669"/>
    <property type="project" value="UniProtKB-UniRule"/>
</dbReference>
<dbReference type="GO" id="GO:0038202">
    <property type="term" value="P:TORC1 signaling"/>
    <property type="evidence" value="ECO:0007669"/>
    <property type="project" value="TreeGrafter"/>
</dbReference>
<dbReference type="PANTHER" id="PTHR13153">
    <property type="entry name" value="CGTHBA PROTEIN -14 GENE PROTEIN"/>
    <property type="match status" value="1"/>
</dbReference>
<comment type="subcellular location">
    <subcellularLocation>
        <location evidence="1">Vacuole membrane</location>
        <topology evidence="1">Peripheral membrane protein</topology>
    </subcellularLocation>
</comment>
<feature type="compositionally biased region" description="Low complexity" evidence="2">
    <location>
        <begin position="29"/>
        <end position="50"/>
    </location>
</feature>
<reference evidence="4" key="1">
    <citation type="journal article" date="2018" name="Nat. Microbiol.">
        <title>Leveraging single-cell genomics to expand the fungal tree of life.</title>
        <authorList>
            <person name="Ahrendt S.R."/>
            <person name="Quandt C.A."/>
            <person name="Ciobanu D."/>
            <person name="Clum A."/>
            <person name="Salamov A."/>
            <person name="Andreopoulos B."/>
            <person name="Cheng J.F."/>
            <person name="Woyke T."/>
            <person name="Pelin A."/>
            <person name="Henrissat B."/>
            <person name="Reynolds N.K."/>
            <person name="Benny G.L."/>
            <person name="Smith M.E."/>
            <person name="James T.Y."/>
            <person name="Grigoriev I.V."/>
        </authorList>
    </citation>
    <scope>NUCLEOTIDE SEQUENCE [LARGE SCALE GENOMIC DNA]</scope>
</reference>
<dbReference type="GO" id="GO:0010508">
    <property type="term" value="P:positive regulation of autophagy"/>
    <property type="evidence" value="ECO:0007669"/>
    <property type="project" value="TreeGrafter"/>
</dbReference>
<comment type="similarity">
    <text evidence="1">Belongs to the NPR3 family.</text>
</comment>
<keyword evidence="1" id="KW-0732">Signal</keyword>
<dbReference type="AlphaFoldDB" id="A0A4P9Y0G3"/>
<feature type="region of interest" description="Disordered" evidence="2">
    <location>
        <begin position="23"/>
        <end position="123"/>
    </location>
</feature>
<dbReference type="GO" id="GO:1990130">
    <property type="term" value="C:GATOR1 complex"/>
    <property type="evidence" value="ECO:0007669"/>
    <property type="project" value="TreeGrafter"/>
</dbReference>
<feature type="region of interest" description="Disordered" evidence="2">
    <location>
        <begin position="252"/>
        <end position="355"/>
    </location>
</feature>
<accession>A0A4P9Y0G3</accession>
<sequence length="585" mass="61638">MPLGLVAILLAVDSTRGPILAFRHPAPPSSSASASSSTVSFSSTSNSAGSQGLQSATANTASQGATPTSSFSSPSSSVKSPPTTVHPNGNATAPSSTLPSPISSRPSGERKDRELEGTRDHRTAFSRPGLNIYDLSPDDLASLLTPKPALYDARFQLDVDDLTFLGLPFPWRPNPPPSASSSRPSSSASVSSTASSTASSAASTSLASFSSPSSPSTTTTSSKQQIRRSRRRSSLDDMGRCVSPTAEVFVHGFLSPPTPGKEDVETTPPSRAPRARSGGPPSRSGHVRAASAADLDSLRDTGRARRATESGGTGGRGYKMNLGTGQARGLRRGGPSPAPGTNLPDILPTNAATPSHTAAVESSGFQPTMFHVVFVLRCAEYARQASLDTAFSLAVRKISVALRSEQMQSGYVQREVETMLGAIESAHQAGANPQEVHQRLLATSGLARELALVYETLESGGVARFPTEGPTSYALQLTSPYPTGPIAAPSLPLELRRDRANLVPILTTPTQAYVLRPYQTLLLSSDPESVLRELPEDTAQDVESFLLELTPMHSFGDLALVLGRTLEEVYGQARVLLEWRWARGP</sequence>
<keyword evidence="1" id="KW-0469">Meiosis</keyword>
<organism evidence="3 4">
    <name type="scientific">Piptocephalis cylindrospora</name>
    <dbReference type="NCBI Taxonomy" id="1907219"/>
    <lineage>
        <taxon>Eukaryota</taxon>
        <taxon>Fungi</taxon>
        <taxon>Fungi incertae sedis</taxon>
        <taxon>Zoopagomycota</taxon>
        <taxon>Zoopagomycotina</taxon>
        <taxon>Zoopagomycetes</taxon>
        <taxon>Zoopagales</taxon>
        <taxon>Piptocephalidaceae</taxon>
        <taxon>Piptocephalis</taxon>
    </lineage>
</organism>
<feature type="compositionally biased region" description="Low complexity" evidence="2">
    <location>
        <begin position="205"/>
        <end position="224"/>
    </location>
</feature>
<feature type="compositionally biased region" description="Basic and acidic residues" evidence="2">
    <location>
        <begin position="296"/>
        <end position="308"/>
    </location>
</feature>
<name>A0A4P9Y0G3_9FUNG</name>
<feature type="compositionally biased region" description="Low complexity" evidence="2">
    <location>
        <begin position="66"/>
        <end position="83"/>
    </location>
</feature>
<evidence type="ECO:0000313" key="4">
    <source>
        <dbReference type="Proteomes" id="UP000267251"/>
    </source>
</evidence>
<dbReference type="Pfam" id="PF03666">
    <property type="entry name" value="NPR3"/>
    <property type="match status" value="1"/>
</dbReference>
<feature type="region of interest" description="Disordered" evidence="2">
    <location>
        <begin position="205"/>
        <end position="240"/>
    </location>
</feature>
<proteinExistence type="inferred from homology"/>
<dbReference type="PANTHER" id="PTHR13153:SF5">
    <property type="entry name" value="GATOR COMPLEX PROTEIN NPRL3"/>
    <property type="match status" value="1"/>
</dbReference>
<dbReference type="GO" id="GO:0005774">
    <property type="term" value="C:vacuolar membrane"/>
    <property type="evidence" value="ECO:0007669"/>
    <property type="project" value="UniProtKB-SubCell"/>
</dbReference>
<dbReference type="EMBL" id="KZ988426">
    <property type="protein sequence ID" value="RKP12218.1"/>
    <property type="molecule type" value="Genomic_DNA"/>
</dbReference>
<evidence type="ECO:0000256" key="2">
    <source>
        <dbReference type="SAM" id="MobiDB-lite"/>
    </source>
</evidence>
<feature type="compositionally biased region" description="Basic and acidic residues" evidence="2">
    <location>
        <begin position="107"/>
        <end position="123"/>
    </location>
</feature>